<dbReference type="Pfam" id="PF13280">
    <property type="entry name" value="WYL"/>
    <property type="match status" value="1"/>
</dbReference>
<dbReference type="PROSITE" id="PS52050">
    <property type="entry name" value="WYL"/>
    <property type="match status" value="1"/>
</dbReference>
<evidence type="ECO:0000313" key="5">
    <source>
        <dbReference type="EMBL" id="WTS12098.1"/>
    </source>
</evidence>
<dbReference type="Gene3D" id="1.10.10.10">
    <property type="entry name" value="Winged helix-like DNA-binding domain superfamily/Winged helix DNA-binding domain"/>
    <property type="match status" value="1"/>
</dbReference>
<evidence type="ECO:0000256" key="3">
    <source>
        <dbReference type="SAM" id="SignalP"/>
    </source>
</evidence>
<dbReference type="PANTHER" id="PTHR34580:SF1">
    <property type="entry name" value="PROTEIN PAFC"/>
    <property type="match status" value="1"/>
</dbReference>
<dbReference type="AlphaFoldDB" id="A0AAU1U5W5"/>
<dbReference type="PROSITE" id="PS51000">
    <property type="entry name" value="HTH_DEOR_2"/>
    <property type="match status" value="1"/>
</dbReference>
<name>A0AAU1U5W5_9ACTN</name>
<keyword evidence="1" id="KW-0805">Transcription regulation</keyword>
<feature type="signal peptide" evidence="3">
    <location>
        <begin position="1"/>
        <end position="21"/>
    </location>
</feature>
<dbReference type="GO" id="GO:0003700">
    <property type="term" value="F:DNA-binding transcription factor activity"/>
    <property type="evidence" value="ECO:0007669"/>
    <property type="project" value="InterPro"/>
</dbReference>
<feature type="domain" description="HTH deoR-type" evidence="4">
    <location>
        <begin position="2"/>
        <end position="57"/>
    </location>
</feature>
<feature type="chain" id="PRO_5043491254" evidence="3">
    <location>
        <begin position="22"/>
        <end position="322"/>
    </location>
</feature>
<dbReference type="PIRSF" id="PIRSF016838">
    <property type="entry name" value="PafC"/>
    <property type="match status" value="1"/>
</dbReference>
<dbReference type="InterPro" id="IPR036390">
    <property type="entry name" value="WH_DNA-bd_sf"/>
</dbReference>
<dbReference type="InterPro" id="IPR001034">
    <property type="entry name" value="DeoR_HTH"/>
</dbReference>
<dbReference type="PANTHER" id="PTHR34580">
    <property type="match status" value="1"/>
</dbReference>
<dbReference type="InterPro" id="IPR026881">
    <property type="entry name" value="WYL_dom"/>
</dbReference>
<reference evidence="5" key="1">
    <citation type="submission" date="2022-10" db="EMBL/GenBank/DDBJ databases">
        <title>The complete genomes of actinobacterial strains from the NBC collection.</title>
        <authorList>
            <person name="Joergensen T.S."/>
            <person name="Alvarez Arevalo M."/>
            <person name="Sterndorff E.B."/>
            <person name="Faurdal D."/>
            <person name="Vuksanovic O."/>
            <person name="Mourched A.-S."/>
            <person name="Charusanti P."/>
            <person name="Shaw S."/>
            <person name="Blin K."/>
            <person name="Weber T."/>
        </authorList>
    </citation>
    <scope>NUCLEOTIDE SEQUENCE</scope>
    <source>
        <strain evidence="5">NBC_00119</strain>
    </source>
</reference>
<evidence type="ECO:0000256" key="1">
    <source>
        <dbReference type="ARBA" id="ARBA00023015"/>
    </source>
</evidence>
<dbReference type="InterPro" id="IPR028349">
    <property type="entry name" value="PafC-like"/>
</dbReference>
<evidence type="ECO:0000256" key="2">
    <source>
        <dbReference type="ARBA" id="ARBA00023163"/>
    </source>
</evidence>
<protein>
    <submittedName>
        <fullName evidence="5">YafY family transcriptional regulator</fullName>
    </submittedName>
</protein>
<proteinExistence type="predicted"/>
<accession>A0AAU1U5W5</accession>
<dbReference type="InterPro" id="IPR013196">
    <property type="entry name" value="HTH_11"/>
</dbReference>
<dbReference type="SUPFAM" id="SSF46785">
    <property type="entry name" value="Winged helix' DNA-binding domain"/>
    <property type="match status" value="1"/>
</dbReference>
<sequence>MKSSRLVSILLLLQTRGRMTAAQLAAALEVSVRTVYRDIDALHAAGVPLYGDAGHAGGYQLIDGYRTRLTGLTTDEAEALFLAGAPGPAAELGLGPVLAAAQLKVRASLPAALRAHSERISARFHLDAPGWYADEDDVPHLPAVATAVWNSRVLHVRYRRWRAPTDVERRLEPYGLVLKAGRWYVIASAGPGDARTYRVDQILQLHVSDEEFEPPAGFDLAAYWRHYQDDFHGRLHSGEAVVRLAPGAADRLPGPAQREAARTTARPEPDGWTRAVVPIESVDHAHDEFLRLGADIEVLAPAELRHRIQATVKALGDLHGRA</sequence>
<evidence type="ECO:0000259" key="4">
    <source>
        <dbReference type="PROSITE" id="PS51000"/>
    </source>
</evidence>
<dbReference type="Pfam" id="PF25583">
    <property type="entry name" value="WCX"/>
    <property type="match status" value="1"/>
</dbReference>
<dbReference type="EMBL" id="CP108195">
    <property type="protein sequence ID" value="WTS12098.1"/>
    <property type="molecule type" value="Genomic_DNA"/>
</dbReference>
<keyword evidence="3" id="KW-0732">Signal</keyword>
<gene>
    <name evidence="5" type="ORF">OHU69_14285</name>
</gene>
<dbReference type="InterPro" id="IPR051534">
    <property type="entry name" value="CBASS_pafABC_assoc_protein"/>
</dbReference>
<organism evidence="5">
    <name type="scientific">Streptomyces sp. NBC_00119</name>
    <dbReference type="NCBI Taxonomy" id="2975659"/>
    <lineage>
        <taxon>Bacteria</taxon>
        <taxon>Bacillati</taxon>
        <taxon>Actinomycetota</taxon>
        <taxon>Actinomycetes</taxon>
        <taxon>Kitasatosporales</taxon>
        <taxon>Streptomycetaceae</taxon>
        <taxon>Streptomyces</taxon>
    </lineage>
</organism>
<dbReference type="Pfam" id="PF08279">
    <property type="entry name" value="HTH_11"/>
    <property type="match status" value="1"/>
</dbReference>
<keyword evidence="2" id="KW-0804">Transcription</keyword>
<dbReference type="InterPro" id="IPR036388">
    <property type="entry name" value="WH-like_DNA-bd_sf"/>
</dbReference>
<dbReference type="InterPro" id="IPR057727">
    <property type="entry name" value="WCX_dom"/>
</dbReference>